<accession>A0ABX7VPV5</accession>
<keyword evidence="8 15" id="KW-0378">Hydrolase</keyword>
<keyword evidence="7 15" id="KW-0227">DNA damage</keyword>
<dbReference type="PIRSF" id="PIRSF001007">
    <property type="entry name" value="RusA"/>
    <property type="match status" value="1"/>
</dbReference>
<dbReference type="Pfam" id="PF05866">
    <property type="entry name" value="RusA"/>
    <property type="match status" value="1"/>
</dbReference>
<dbReference type="Gene3D" id="3.30.1330.70">
    <property type="entry name" value="Holliday junction resolvase RusA"/>
    <property type="match status" value="1"/>
</dbReference>
<dbReference type="InterPro" id="IPR036614">
    <property type="entry name" value="RusA-like_sf"/>
</dbReference>
<comment type="function">
    <text evidence="12">Endonuclease that resolves Holliday junction intermediates made during homologous genetic recombination and DNA repair. Exhibits sequence and structure-selective cleavage of four-way DNA junctions, where it introduces symmetrical nicks in two strands of the same polarity at the 5' side of CC dinucleotides. Corrects the defects in genetic recombination and DNA repair associated with inactivation of RuvAB or RuvC.</text>
</comment>
<evidence type="ECO:0000256" key="7">
    <source>
        <dbReference type="ARBA" id="ARBA00022763"/>
    </source>
</evidence>
<sequence length="121" mass="14463">MGHYEYYHLKLPWPPTVNHYWKHSKRGHYITVKGKEYRQQIIELIEQQNLDILTASRIKIKIIAHPPDRRRRDIDNLPKAVFDSLTHANFWVDDNQIDDMQIMRGDLVKGGCLDVQIWELD</sequence>
<evidence type="ECO:0000256" key="4">
    <source>
        <dbReference type="ARBA" id="ARBA00022722"/>
    </source>
</evidence>
<evidence type="ECO:0000256" key="14">
    <source>
        <dbReference type="ARBA" id="ARBA00029488"/>
    </source>
</evidence>
<evidence type="ECO:0000256" key="2">
    <source>
        <dbReference type="ARBA" id="ARBA00011738"/>
    </source>
</evidence>
<dbReference type="GO" id="GO:0016787">
    <property type="term" value="F:hydrolase activity"/>
    <property type="evidence" value="ECO:0007669"/>
    <property type="project" value="UniProtKB-KW"/>
</dbReference>
<dbReference type="SUPFAM" id="SSF103084">
    <property type="entry name" value="Holliday junction resolvase RusA"/>
    <property type="match status" value="1"/>
</dbReference>
<dbReference type="RefSeq" id="WP_209028047.1">
    <property type="nucleotide sequence ID" value="NZ_CP072455.1"/>
</dbReference>
<dbReference type="InterPro" id="IPR016281">
    <property type="entry name" value="Endonuclease_RusA"/>
</dbReference>
<comment type="cofactor">
    <cofactor evidence="1">
        <name>Mg(2+)</name>
        <dbReference type="ChEBI" id="CHEBI:18420"/>
    </cofactor>
</comment>
<evidence type="ECO:0000256" key="3">
    <source>
        <dbReference type="ARBA" id="ARBA00014885"/>
    </source>
</evidence>
<evidence type="ECO:0000256" key="13">
    <source>
        <dbReference type="ARBA" id="ARBA00029354"/>
    </source>
</evidence>
<keyword evidence="6 15" id="KW-0255">Endonuclease</keyword>
<evidence type="ECO:0000256" key="8">
    <source>
        <dbReference type="ARBA" id="ARBA00022801"/>
    </source>
</evidence>
<comment type="similarity">
    <text evidence="15">Belongs to the rusA family.</text>
</comment>
<keyword evidence="4 15" id="KW-0540">Nuclease</keyword>
<keyword evidence="17" id="KW-1185">Reference proteome</keyword>
<evidence type="ECO:0000256" key="15">
    <source>
        <dbReference type="PIRNR" id="PIRNR001007"/>
    </source>
</evidence>
<dbReference type="EC" id="3.1.21.10" evidence="14 15"/>
<protein>
    <recommendedName>
        <fullName evidence="3 15">Crossover junction endodeoxyribonuclease rusA</fullName>
        <ecNumber evidence="14 15">3.1.21.10</ecNumber>
    </recommendedName>
</protein>
<evidence type="ECO:0000313" key="16">
    <source>
        <dbReference type="EMBL" id="QTL40579.1"/>
    </source>
</evidence>
<evidence type="ECO:0000313" key="17">
    <source>
        <dbReference type="Proteomes" id="UP000665047"/>
    </source>
</evidence>
<keyword evidence="5" id="KW-0479">Metal-binding</keyword>
<evidence type="ECO:0000256" key="6">
    <source>
        <dbReference type="ARBA" id="ARBA00022759"/>
    </source>
</evidence>
<organism evidence="16 17">
    <name type="scientific">Xenorhabdus budapestensis</name>
    <dbReference type="NCBI Taxonomy" id="290110"/>
    <lineage>
        <taxon>Bacteria</taxon>
        <taxon>Pseudomonadati</taxon>
        <taxon>Pseudomonadota</taxon>
        <taxon>Gammaproteobacteria</taxon>
        <taxon>Enterobacterales</taxon>
        <taxon>Morganellaceae</taxon>
        <taxon>Xenorhabdus</taxon>
    </lineage>
</organism>
<evidence type="ECO:0000256" key="5">
    <source>
        <dbReference type="ARBA" id="ARBA00022723"/>
    </source>
</evidence>
<evidence type="ECO:0000256" key="1">
    <source>
        <dbReference type="ARBA" id="ARBA00001946"/>
    </source>
</evidence>
<keyword evidence="9" id="KW-0460">Magnesium</keyword>
<dbReference type="Proteomes" id="UP000665047">
    <property type="component" value="Chromosome"/>
</dbReference>
<name>A0ABX7VPV5_XENBU</name>
<proteinExistence type="inferred from homology"/>
<dbReference type="EMBL" id="CP072455">
    <property type="protein sequence ID" value="QTL40579.1"/>
    <property type="molecule type" value="Genomic_DNA"/>
</dbReference>
<comment type="subunit">
    <text evidence="2">Homodimer.</text>
</comment>
<dbReference type="InterPro" id="IPR008822">
    <property type="entry name" value="Endonuclease_RusA-like"/>
</dbReference>
<keyword evidence="11 15" id="KW-0234">DNA repair</keyword>
<evidence type="ECO:0000256" key="12">
    <source>
        <dbReference type="ARBA" id="ARBA00024745"/>
    </source>
</evidence>
<gene>
    <name evidence="16" type="ORF">HGO23_04090</name>
</gene>
<comment type="catalytic activity">
    <reaction evidence="13 15">
        <text>Endonucleolytic cleavage at a junction such as a reciprocal single-stranded crossover between two homologous DNA duplexes (Holliday junction).</text>
        <dbReference type="EC" id="3.1.21.10"/>
    </reaction>
</comment>
<comment type="function">
    <text evidence="15">Endonuclease that resolves Holliday junction intermediates made during homologous genetic recombination and DNA repair. Exhibits sequence and structure-selective cleavage of four-way DNA junctions, where it introduces symmetrical nicks in two strands of the same polarity at the 5' side of dinucleotides. Corrects the defects in genetic recombination and DNA repair associated with inactivation of ruvAB or ruvC.</text>
</comment>
<reference evidence="16 17" key="1">
    <citation type="submission" date="2021-03" db="EMBL/GenBank/DDBJ databases">
        <title>Complete Genome Sequence Data of Xenorhabdus budapestensis strain C72, a Candidate Biological Control Agent, from China.</title>
        <authorList>
            <person name="LI B."/>
            <person name="WANG S."/>
            <person name="QIU D."/>
        </authorList>
    </citation>
    <scope>NUCLEOTIDE SEQUENCE [LARGE SCALE GENOMIC DNA]</scope>
    <source>
        <strain evidence="16 17">C-7-2</strain>
    </source>
</reference>
<keyword evidence="10" id="KW-0233">DNA recombination</keyword>
<evidence type="ECO:0000256" key="11">
    <source>
        <dbReference type="ARBA" id="ARBA00023204"/>
    </source>
</evidence>
<evidence type="ECO:0000256" key="10">
    <source>
        <dbReference type="ARBA" id="ARBA00023172"/>
    </source>
</evidence>
<evidence type="ECO:0000256" key="9">
    <source>
        <dbReference type="ARBA" id="ARBA00022842"/>
    </source>
</evidence>